<organism evidence="8 9">
    <name type="scientific">Mediterraneibacter hominis</name>
    <dbReference type="NCBI Taxonomy" id="2763054"/>
    <lineage>
        <taxon>Bacteria</taxon>
        <taxon>Bacillati</taxon>
        <taxon>Bacillota</taxon>
        <taxon>Clostridia</taxon>
        <taxon>Lachnospirales</taxon>
        <taxon>Lachnospiraceae</taxon>
        <taxon>Mediterraneibacter</taxon>
    </lineage>
</organism>
<keyword evidence="2" id="KW-0813">Transport</keyword>
<name>A0A923RR89_9FIRM</name>
<dbReference type="PROSITE" id="PS51093">
    <property type="entry name" value="PTS_EIIA_TYPE_1"/>
    <property type="match status" value="1"/>
</dbReference>
<feature type="domain" description="PTS EIIA type-1" evidence="7">
    <location>
        <begin position="39"/>
        <end position="144"/>
    </location>
</feature>
<keyword evidence="5" id="KW-0598">Phosphotransferase system</keyword>
<evidence type="ECO:0000256" key="6">
    <source>
        <dbReference type="ARBA" id="ARBA00022777"/>
    </source>
</evidence>
<keyword evidence="3 8" id="KW-0762">Sugar transport</keyword>
<dbReference type="Pfam" id="PF00358">
    <property type="entry name" value="PTS_EIIA_1"/>
    <property type="match status" value="1"/>
</dbReference>
<dbReference type="SUPFAM" id="SSF51261">
    <property type="entry name" value="Duplicated hybrid motif"/>
    <property type="match status" value="1"/>
</dbReference>
<keyword evidence="9" id="KW-1185">Reference proteome</keyword>
<comment type="subcellular location">
    <subcellularLocation>
        <location evidence="1">Cytoplasm</location>
    </subcellularLocation>
</comment>
<evidence type="ECO:0000256" key="1">
    <source>
        <dbReference type="ARBA" id="ARBA00004496"/>
    </source>
</evidence>
<dbReference type="FunFam" id="2.70.70.10:FF:000001">
    <property type="entry name" value="PTS system glucose-specific IIA component"/>
    <property type="match status" value="1"/>
</dbReference>
<dbReference type="InterPro" id="IPR001127">
    <property type="entry name" value="PTS_EIIA_1_perm"/>
</dbReference>
<keyword evidence="4" id="KW-0808">Transferase</keyword>
<gene>
    <name evidence="8" type="ORF">H8S37_15620</name>
</gene>
<protein>
    <submittedName>
        <fullName evidence="8">PTS glucose transporter subunit IIA</fullName>
    </submittedName>
</protein>
<dbReference type="NCBIfam" id="TIGR00830">
    <property type="entry name" value="PTBA"/>
    <property type="match status" value="1"/>
</dbReference>
<dbReference type="GO" id="GO:0016301">
    <property type="term" value="F:kinase activity"/>
    <property type="evidence" value="ECO:0007669"/>
    <property type="project" value="UniProtKB-KW"/>
</dbReference>
<evidence type="ECO:0000313" key="8">
    <source>
        <dbReference type="EMBL" id="MBC5690345.1"/>
    </source>
</evidence>
<dbReference type="GO" id="GO:0005737">
    <property type="term" value="C:cytoplasm"/>
    <property type="evidence" value="ECO:0007669"/>
    <property type="project" value="UniProtKB-SubCell"/>
</dbReference>
<dbReference type="PANTHER" id="PTHR45008:SF1">
    <property type="entry name" value="PTS SYSTEM GLUCOSE-SPECIFIC EIIA COMPONENT"/>
    <property type="match status" value="1"/>
</dbReference>
<evidence type="ECO:0000313" key="9">
    <source>
        <dbReference type="Proteomes" id="UP000652477"/>
    </source>
</evidence>
<dbReference type="InterPro" id="IPR050890">
    <property type="entry name" value="PTS_EIIA_component"/>
</dbReference>
<evidence type="ECO:0000256" key="2">
    <source>
        <dbReference type="ARBA" id="ARBA00022448"/>
    </source>
</evidence>
<dbReference type="Proteomes" id="UP000652477">
    <property type="component" value="Unassembled WGS sequence"/>
</dbReference>
<sequence>MFSFLRKKEMPLKEKEEEKGQILSAFISGKVIPIEETPDPVFAQKVMGGGVAIEPVEEVLVAPCDAEVTVVMEDTKHAVGIQSADGMEILLHAGLETVNMKGEGFTLFVKPGQLVRRGQKLLSFETKKIIEKGYNTICIMVISNEEKFDNLVYKTGIQAKKGETAIADY</sequence>
<keyword evidence="6" id="KW-0418">Kinase</keyword>
<dbReference type="PANTHER" id="PTHR45008">
    <property type="entry name" value="PTS SYSTEM GLUCOSE-SPECIFIC EIIA COMPONENT"/>
    <property type="match status" value="1"/>
</dbReference>
<evidence type="ECO:0000256" key="3">
    <source>
        <dbReference type="ARBA" id="ARBA00022597"/>
    </source>
</evidence>
<proteinExistence type="predicted"/>
<comment type="caution">
    <text evidence="8">The sequence shown here is derived from an EMBL/GenBank/DDBJ whole genome shotgun (WGS) entry which is preliminary data.</text>
</comment>
<dbReference type="EMBL" id="JACOPF010000004">
    <property type="protein sequence ID" value="MBC5690345.1"/>
    <property type="molecule type" value="Genomic_DNA"/>
</dbReference>
<dbReference type="Gene3D" id="2.70.70.10">
    <property type="entry name" value="Glucose Permease (Domain IIA)"/>
    <property type="match status" value="1"/>
</dbReference>
<reference evidence="8" key="1">
    <citation type="submission" date="2020-08" db="EMBL/GenBank/DDBJ databases">
        <title>Genome public.</title>
        <authorList>
            <person name="Liu C."/>
            <person name="Sun Q."/>
        </authorList>
    </citation>
    <scope>NUCLEOTIDE SEQUENCE</scope>
    <source>
        <strain evidence="8">NSJ-55</strain>
    </source>
</reference>
<evidence type="ECO:0000256" key="5">
    <source>
        <dbReference type="ARBA" id="ARBA00022683"/>
    </source>
</evidence>
<evidence type="ECO:0000256" key="4">
    <source>
        <dbReference type="ARBA" id="ARBA00022679"/>
    </source>
</evidence>
<dbReference type="InterPro" id="IPR011055">
    <property type="entry name" value="Dup_hybrid_motif"/>
</dbReference>
<dbReference type="GO" id="GO:0009401">
    <property type="term" value="P:phosphoenolpyruvate-dependent sugar phosphotransferase system"/>
    <property type="evidence" value="ECO:0007669"/>
    <property type="project" value="UniProtKB-KW"/>
</dbReference>
<accession>A0A923RR89</accession>
<evidence type="ECO:0000259" key="7">
    <source>
        <dbReference type="PROSITE" id="PS51093"/>
    </source>
</evidence>
<dbReference type="AlphaFoldDB" id="A0A923RR89"/>